<gene>
    <name evidence="2" type="ORF">LOTGIDRAFT_153267</name>
</gene>
<dbReference type="GeneID" id="20235915"/>
<proteinExistence type="predicted"/>
<protein>
    <submittedName>
        <fullName evidence="2">Uncharacterized protein</fullName>
    </submittedName>
</protein>
<dbReference type="Proteomes" id="UP000030746">
    <property type="component" value="Unassembled WGS sequence"/>
</dbReference>
<feature type="signal peptide" evidence="1">
    <location>
        <begin position="1"/>
        <end position="19"/>
    </location>
</feature>
<dbReference type="HOGENOM" id="CLU_2111614_0_0_1"/>
<dbReference type="RefSeq" id="XP_009055422.1">
    <property type="nucleotide sequence ID" value="XM_009057174.1"/>
</dbReference>
<accession>V4AJP4</accession>
<keyword evidence="3" id="KW-1185">Reference proteome</keyword>
<evidence type="ECO:0000256" key="1">
    <source>
        <dbReference type="SAM" id="SignalP"/>
    </source>
</evidence>
<dbReference type="AlphaFoldDB" id="V4AJP4"/>
<reference evidence="2 3" key="1">
    <citation type="journal article" date="2013" name="Nature">
        <title>Insights into bilaterian evolution from three spiralian genomes.</title>
        <authorList>
            <person name="Simakov O."/>
            <person name="Marletaz F."/>
            <person name="Cho S.J."/>
            <person name="Edsinger-Gonzales E."/>
            <person name="Havlak P."/>
            <person name="Hellsten U."/>
            <person name="Kuo D.H."/>
            <person name="Larsson T."/>
            <person name="Lv J."/>
            <person name="Arendt D."/>
            <person name="Savage R."/>
            <person name="Osoegawa K."/>
            <person name="de Jong P."/>
            <person name="Grimwood J."/>
            <person name="Chapman J.A."/>
            <person name="Shapiro H."/>
            <person name="Aerts A."/>
            <person name="Otillar R.P."/>
            <person name="Terry A.Y."/>
            <person name="Boore J.L."/>
            <person name="Grigoriev I.V."/>
            <person name="Lindberg D.R."/>
            <person name="Seaver E.C."/>
            <person name="Weisblat D.A."/>
            <person name="Putnam N.H."/>
            <person name="Rokhsar D.S."/>
        </authorList>
    </citation>
    <scope>NUCLEOTIDE SEQUENCE [LARGE SCALE GENOMIC DNA]</scope>
</reference>
<organism evidence="2 3">
    <name type="scientific">Lottia gigantea</name>
    <name type="common">Giant owl limpet</name>
    <dbReference type="NCBI Taxonomy" id="225164"/>
    <lineage>
        <taxon>Eukaryota</taxon>
        <taxon>Metazoa</taxon>
        <taxon>Spiralia</taxon>
        <taxon>Lophotrochozoa</taxon>
        <taxon>Mollusca</taxon>
        <taxon>Gastropoda</taxon>
        <taxon>Patellogastropoda</taxon>
        <taxon>Lottioidea</taxon>
        <taxon>Lottiidae</taxon>
        <taxon>Lottia</taxon>
    </lineage>
</organism>
<sequence length="115" mass="12963">MKLYILLSIIGLFISMSKTKRNCDASEAVKCGSDYKAALKKVGNNQHKFCLSVHGYLDCLDWNDCLTQDIKDKVKEVFQTIGIKCGDWNQLTKSGPVDFLKSSDKSKLRTSLHLM</sequence>
<feature type="chain" id="PRO_5004718690" evidence="1">
    <location>
        <begin position="20"/>
        <end position="115"/>
    </location>
</feature>
<dbReference type="CTD" id="20235915"/>
<keyword evidence="1" id="KW-0732">Signal</keyword>
<evidence type="ECO:0000313" key="2">
    <source>
        <dbReference type="EMBL" id="ESO93796.1"/>
    </source>
</evidence>
<dbReference type="EMBL" id="KB201890">
    <property type="protein sequence ID" value="ESO93796.1"/>
    <property type="molecule type" value="Genomic_DNA"/>
</dbReference>
<evidence type="ECO:0000313" key="3">
    <source>
        <dbReference type="Proteomes" id="UP000030746"/>
    </source>
</evidence>
<name>V4AJP4_LOTGI</name>
<dbReference type="KEGG" id="lgi:LOTGIDRAFT_153267"/>